<keyword evidence="3" id="KW-0378">Hydrolase</keyword>
<dbReference type="GO" id="GO:0004519">
    <property type="term" value="F:endonuclease activity"/>
    <property type="evidence" value="ECO:0007669"/>
    <property type="project" value="UniProtKB-KW"/>
</dbReference>
<protein>
    <submittedName>
        <fullName evidence="3">HNH endonuclease</fullName>
    </submittedName>
</protein>
<dbReference type="InterPro" id="IPR058813">
    <property type="entry name" value="DNA-SBD_ScoMcrA"/>
</dbReference>
<dbReference type="Pfam" id="PF26340">
    <property type="entry name" value="DNA-SBD_ScoMcrA"/>
    <property type="match status" value="1"/>
</dbReference>
<evidence type="ECO:0000259" key="1">
    <source>
        <dbReference type="Pfam" id="PF13391"/>
    </source>
</evidence>
<sequence>MMSNRAERLSRVMRCARGISTFECLFDPLPLHSNPCARRATRVFLRRRLFVQTMNAAGLPEILQRFAELKVWQNNGERAPHKPLLVLLALGLFSRGIRDVPFRDYERKLCDLLKEFAPQRRTLYPEMPFVRLRNDDIWEVTASVTPDPIARRNDVKKTELRELNATGHFSHEVQQLLQHDPKAIDAIARLLLARHFPESIHSDVLDAVGLTLDDEATLALVDDKSVTRRRRDPEFRGQVLTAYQYRCALCDLDLRIGNVTIGFEAAHIKWHQASGPDVVENGIALCCLHHKLFDIGAFTLGDDRRVLVSEKAHGSQRFDEILLRHHGGQLNAPVRKEHHPAKPFVDWHREQVFKGCARPL</sequence>
<feature type="domain" description="HNH nuclease" evidence="1">
    <location>
        <begin position="247"/>
        <end position="300"/>
    </location>
</feature>
<keyword evidence="3" id="KW-0255">Endonuclease</keyword>
<evidence type="ECO:0000259" key="2">
    <source>
        <dbReference type="Pfam" id="PF26340"/>
    </source>
</evidence>
<proteinExistence type="predicted"/>
<dbReference type="AlphaFoldDB" id="A0AA37IB29"/>
<evidence type="ECO:0000313" key="3">
    <source>
        <dbReference type="EMBL" id="GJH23030.1"/>
    </source>
</evidence>
<reference evidence="3" key="1">
    <citation type="submission" date="2022-09" db="EMBL/GenBank/DDBJ databases">
        <title>Isolation and characterization of 3-chlorobenzoate degrading bacteria from soils in Shizuoka.</title>
        <authorList>
            <person name="Ifat A."/>
            <person name="Ogawa N."/>
            <person name="Kimbara K."/>
            <person name="Moriuchi R."/>
            <person name="Dohra H."/>
            <person name="Shintani M."/>
        </authorList>
    </citation>
    <scope>NUCLEOTIDE SEQUENCE</scope>
    <source>
        <strain evidence="3">19CS4-2</strain>
    </source>
</reference>
<organism evidence="3 4">
    <name type="scientific">Caballeronia novacaledonica</name>
    <dbReference type="NCBI Taxonomy" id="1544861"/>
    <lineage>
        <taxon>Bacteria</taxon>
        <taxon>Pseudomonadati</taxon>
        <taxon>Pseudomonadota</taxon>
        <taxon>Betaproteobacteria</taxon>
        <taxon>Burkholderiales</taxon>
        <taxon>Burkholderiaceae</taxon>
        <taxon>Caballeronia</taxon>
    </lineage>
</organism>
<comment type="caution">
    <text evidence="3">The sequence shown here is derived from an EMBL/GenBank/DDBJ whole genome shotgun (WGS) entry which is preliminary data.</text>
</comment>
<dbReference type="Pfam" id="PF13391">
    <property type="entry name" value="HNH_2"/>
    <property type="match status" value="1"/>
</dbReference>
<name>A0AA37IB29_9BURK</name>
<gene>
    <name evidence="3" type="ORF">CBA19CS42_00960</name>
</gene>
<keyword evidence="3" id="KW-0540">Nuclease</keyword>
<dbReference type="PIRSF" id="PIRSF030850">
    <property type="entry name" value="UCP030850"/>
    <property type="match status" value="1"/>
</dbReference>
<dbReference type="NCBIfam" id="NF045808">
    <property type="entry name" value="PT-DNA_restrict"/>
    <property type="match status" value="1"/>
</dbReference>
<dbReference type="InterPro" id="IPR003615">
    <property type="entry name" value="HNH_nuc"/>
</dbReference>
<dbReference type="Proteomes" id="UP001055111">
    <property type="component" value="Unassembled WGS sequence"/>
</dbReference>
<feature type="domain" description="ScoMcrA-like DNA sulfur-binding" evidence="2">
    <location>
        <begin position="62"/>
        <end position="211"/>
    </location>
</feature>
<dbReference type="EMBL" id="BPUS01000001">
    <property type="protein sequence ID" value="GJH23030.1"/>
    <property type="molecule type" value="Genomic_DNA"/>
</dbReference>
<dbReference type="InterPro" id="IPR011396">
    <property type="entry name" value="PT_DNA_restrict"/>
</dbReference>
<evidence type="ECO:0000313" key="4">
    <source>
        <dbReference type="Proteomes" id="UP001055111"/>
    </source>
</evidence>
<accession>A0AA37IB29</accession>